<keyword evidence="1" id="KW-0732">Signal</keyword>
<accession>A0A4U0TL92</accession>
<name>A0A4U0TL92_9PEZI</name>
<proteinExistence type="predicted"/>
<dbReference type="InterPro" id="IPR018535">
    <property type="entry name" value="DUF1996"/>
</dbReference>
<dbReference type="PROSITE" id="PS51212">
    <property type="entry name" value="WSC"/>
    <property type="match status" value="2"/>
</dbReference>
<feature type="chain" id="PRO_5020818874" description="WSC domain-containing protein" evidence="1">
    <location>
        <begin position="22"/>
        <end position="712"/>
    </location>
</feature>
<evidence type="ECO:0000313" key="3">
    <source>
        <dbReference type="EMBL" id="TKA22654.1"/>
    </source>
</evidence>
<dbReference type="SMART" id="SM00321">
    <property type="entry name" value="WSC"/>
    <property type="match status" value="2"/>
</dbReference>
<dbReference type="AlphaFoldDB" id="A0A4U0TL92"/>
<feature type="domain" description="WSC" evidence="2">
    <location>
        <begin position="522"/>
        <end position="624"/>
    </location>
</feature>
<evidence type="ECO:0000259" key="2">
    <source>
        <dbReference type="PROSITE" id="PS51212"/>
    </source>
</evidence>
<dbReference type="Proteomes" id="UP000308549">
    <property type="component" value="Unassembled WGS sequence"/>
</dbReference>
<feature type="domain" description="WSC" evidence="2">
    <location>
        <begin position="388"/>
        <end position="495"/>
    </location>
</feature>
<keyword evidence="4" id="KW-1185">Reference proteome</keyword>
<reference evidence="3 4" key="1">
    <citation type="submission" date="2017-03" db="EMBL/GenBank/DDBJ databases">
        <title>Genomes of endolithic fungi from Antarctica.</title>
        <authorList>
            <person name="Coleine C."/>
            <person name="Masonjones S."/>
            <person name="Stajich J.E."/>
        </authorList>
    </citation>
    <scope>NUCLEOTIDE SEQUENCE [LARGE SCALE GENOMIC DNA]</scope>
    <source>
        <strain evidence="3 4">CCFEE 6315</strain>
    </source>
</reference>
<feature type="signal peptide" evidence="1">
    <location>
        <begin position="1"/>
        <end position="21"/>
    </location>
</feature>
<dbReference type="OrthoDB" id="74764at2759"/>
<dbReference type="InterPro" id="IPR002889">
    <property type="entry name" value="WSC_carb-bd"/>
</dbReference>
<dbReference type="Pfam" id="PF01822">
    <property type="entry name" value="WSC"/>
    <property type="match status" value="3"/>
</dbReference>
<evidence type="ECO:0000256" key="1">
    <source>
        <dbReference type="SAM" id="SignalP"/>
    </source>
</evidence>
<organism evidence="3 4">
    <name type="scientific">Salinomyces thailandicus</name>
    <dbReference type="NCBI Taxonomy" id="706561"/>
    <lineage>
        <taxon>Eukaryota</taxon>
        <taxon>Fungi</taxon>
        <taxon>Dikarya</taxon>
        <taxon>Ascomycota</taxon>
        <taxon>Pezizomycotina</taxon>
        <taxon>Dothideomycetes</taxon>
        <taxon>Dothideomycetidae</taxon>
        <taxon>Mycosphaerellales</taxon>
        <taxon>Teratosphaeriaceae</taxon>
        <taxon>Salinomyces</taxon>
    </lineage>
</organism>
<comment type="caution">
    <text evidence="3">The sequence shown here is derived from an EMBL/GenBank/DDBJ whole genome shotgun (WGS) entry which is preliminary data.</text>
</comment>
<gene>
    <name evidence="3" type="ORF">B0A50_07663</name>
</gene>
<dbReference type="PANTHER" id="PTHR43662">
    <property type="match status" value="1"/>
</dbReference>
<dbReference type="EMBL" id="NAJL01000069">
    <property type="protein sequence ID" value="TKA22654.1"/>
    <property type="molecule type" value="Genomic_DNA"/>
</dbReference>
<evidence type="ECO:0000313" key="4">
    <source>
        <dbReference type="Proteomes" id="UP000308549"/>
    </source>
</evidence>
<protein>
    <recommendedName>
        <fullName evidence="2">WSC domain-containing protein</fullName>
    </recommendedName>
</protein>
<dbReference type="PANTHER" id="PTHR43662:SF3">
    <property type="entry name" value="DOMAIN PROTEIN, PUTATIVE (AFU_ORTHOLOGUE AFUA_6G11970)-RELATED"/>
    <property type="match status" value="1"/>
</dbReference>
<dbReference type="Pfam" id="PF09362">
    <property type="entry name" value="DUF1996"/>
    <property type="match status" value="1"/>
</dbReference>
<sequence>MLFRLSSTLALTLPFLTTADAFWRLNCAVIQTGRVDPVVNPGTYAEHAHSIVGGSNIGVNSTFNDLNASPCSSCEVQADKSAYWTPLLYYQYPNGSFFEVPHAGSVVYYLGRGGGVVDGIVPFPAGFQMLSGNKAARSYDNETMTWGNSTYPGRPVADRVSFACLTAAGVPQTPYMSTPTLCVNNMRAQIAFQSCWNGVDLYKKDNSHVDYLSQIDDGVCPPTHPIYLPTLFVETSYAVTQVPPHADGSPIEDSRYVFSQGDPTGYGFHGDFINGWDLDVLANAVENCLIPDNFGQVSYCPALYASDTNGAAYNCPEQPMQIEEPVHELIDRLPGCIQITYGPEAASAESMACGPNDPPQPPIATTTFMTPRSTASPTPGASFGISQQQRYLGCFNDTFGIFRTLNSASVTNYTAMTVSWCQQWCADRGYRLSGVEYAQECHCDNYINPTAISAQNQNLTVNQCTWDCGGTLTADFDGPQELCGGLSYINVYNNTDPDFNASGNDDNSAGNAQPYAPAAAFGSNYLGCYTDSDTRTIDAIDFQANNMTIEHCATFCASANGGIGYQYYGLEFASQCFCGNTINPAATLLSPTSNPPNSTCQMRCAGSGAEICGGPNALSLYNATAYVAPQVKPSVGKFTSQTCLSDPNGSAGRALQGGYMTRKDMTVELCIKYCLGTFYKYAGIEYGVECYWNYHEYCGGPGFMNLYYSPTL</sequence>